<proteinExistence type="predicted"/>
<feature type="region of interest" description="Disordered" evidence="1">
    <location>
        <begin position="80"/>
        <end position="103"/>
    </location>
</feature>
<gene>
    <name evidence="3" type="ORF">POBO1169_LOCUS9444</name>
</gene>
<dbReference type="GO" id="GO:0000136">
    <property type="term" value="C:mannan polymerase complex"/>
    <property type="evidence" value="ECO:0007669"/>
    <property type="project" value="TreeGrafter"/>
</dbReference>
<accession>A0A7S0R6F4</accession>
<feature type="transmembrane region" description="Helical" evidence="2">
    <location>
        <begin position="411"/>
        <end position="434"/>
    </location>
</feature>
<dbReference type="PANTHER" id="PTHR31834:SF1">
    <property type="entry name" value="INITIATION-SPECIFIC ALPHA-1,6-MANNOSYLTRANSFERASE"/>
    <property type="match status" value="1"/>
</dbReference>
<keyword evidence="2" id="KW-0472">Membrane</keyword>
<feature type="compositionally biased region" description="Basic and acidic residues" evidence="1">
    <location>
        <begin position="80"/>
        <end position="92"/>
    </location>
</feature>
<dbReference type="PANTHER" id="PTHR31834">
    <property type="entry name" value="INITIATION-SPECIFIC ALPHA-1,6-MANNOSYLTRANSFERASE"/>
    <property type="match status" value="1"/>
</dbReference>
<dbReference type="InterPro" id="IPR039367">
    <property type="entry name" value="Och1-like"/>
</dbReference>
<dbReference type="InterPro" id="IPR007577">
    <property type="entry name" value="GlycoTrfase_DXD_sugar-bd_CS"/>
</dbReference>
<keyword evidence="2" id="KW-0812">Transmembrane</keyword>
<evidence type="ECO:0000256" key="1">
    <source>
        <dbReference type="SAM" id="MobiDB-lite"/>
    </source>
</evidence>
<dbReference type="Pfam" id="PF04488">
    <property type="entry name" value="Gly_transf_sug"/>
    <property type="match status" value="1"/>
</dbReference>
<evidence type="ECO:0008006" key="4">
    <source>
        <dbReference type="Google" id="ProtNLM"/>
    </source>
</evidence>
<dbReference type="EMBL" id="HBFA01018482">
    <property type="protein sequence ID" value="CAD8668269.1"/>
    <property type="molecule type" value="Transcribed_RNA"/>
</dbReference>
<dbReference type="InterPro" id="IPR029044">
    <property type="entry name" value="Nucleotide-diphossugar_trans"/>
</dbReference>
<evidence type="ECO:0000256" key="2">
    <source>
        <dbReference type="SAM" id="Phobius"/>
    </source>
</evidence>
<organism evidence="3">
    <name type="scientific">Pyramimonas obovata</name>
    <dbReference type="NCBI Taxonomy" id="1411642"/>
    <lineage>
        <taxon>Eukaryota</taxon>
        <taxon>Viridiplantae</taxon>
        <taxon>Chlorophyta</taxon>
        <taxon>Pyramimonadophyceae</taxon>
        <taxon>Pyramimonadales</taxon>
        <taxon>Pyramimonadaceae</taxon>
        <taxon>Pyramimonas</taxon>
        <taxon>Pyramimonas incertae sedis</taxon>
    </lineage>
</organism>
<evidence type="ECO:0000313" key="3">
    <source>
        <dbReference type="EMBL" id="CAD8668269.1"/>
    </source>
</evidence>
<dbReference type="Gene3D" id="3.90.550.20">
    <property type="match status" value="1"/>
</dbReference>
<name>A0A7S0R6F4_9CHLO</name>
<dbReference type="GO" id="GO:0000009">
    <property type="term" value="F:alpha-1,6-mannosyltransferase activity"/>
    <property type="evidence" value="ECO:0007669"/>
    <property type="project" value="InterPro"/>
</dbReference>
<reference evidence="3" key="1">
    <citation type="submission" date="2021-01" db="EMBL/GenBank/DDBJ databases">
        <authorList>
            <person name="Corre E."/>
            <person name="Pelletier E."/>
            <person name="Niang G."/>
            <person name="Scheremetjew M."/>
            <person name="Finn R."/>
            <person name="Kale V."/>
            <person name="Holt S."/>
            <person name="Cochrane G."/>
            <person name="Meng A."/>
            <person name="Brown T."/>
            <person name="Cohen L."/>
        </authorList>
    </citation>
    <scope>NUCLEOTIDE SEQUENCE</scope>
    <source>
        <strain evidence="3">CCMP722</strain>
    </source>
</reference>
<sequence length="435" mass="50705">MAETYIKKQLRFLARRASRGRRVHPGLKVLVVVLGIIGVFVLVHGSFGRRSPSPNVEVFETKPMISLTEAERRLPTYRGQLDDRIPQPHTPRDQIPPRGSGQPGWIPRNIFQTYRTSELPHELTEYQRSWTDKNPGWVLKLYNDTEAAEFVRTEWPQYWDTYVIMPHPVMRADMFRYLILLRYGGIYTDVDTECMVPLDDYIRATDRMIVSEERNFDTLKEFEESAYVRQHQILQWTLVAAPDHPMLYSLVNSIVRKTRKVFYMEYSYGLVQLPRPPRYLFDNPKTLMDHTGPGIFTDETFACLEAFGEGFMTILPEEGFGIRPWVKEHEHFHPFVIHHFHGSWKPKSKAKVLREEINEAWVYSLHALGETGAMMKDWCDNLAVSVWSFIDHHKAHYSDEDVLFLGRIIRILYLAIIPCSIIAALAGLTLVIILR</sequence>
<dbReference type="SUPFAM" id="SSF53448">
    <property type="entry name" value="Nucleotide-diphospho-sugar transferases"/>
    <property type="match status" value="1"/>
</dbReference>
<feature type="transmembrane region" description="Helical" evidence="2">
    <location>
        <begin position="25"/>
        <end position="47"/>
    </location>
</feature>
<keyword evidence="2" id="KW-1133">Transmembrane helix</keyword>
<dbReference type="GO" id="GO:0006487">
    <property type="term" value="P:protein N-linked glycosylation"/>
    <property type="evidence" value="ECO:0007669"/>
    <property type="project" value="TreeGrafter"/>
</dbReference>
<dbReference type="AlphaFoldDB" id="A0A7S0R6F4"/>
<protein>
    <recommendedName>
        <fullName evidence="4">Glycosyltransferase family 32 protein</fullName>
    </recommendedName>
</protein>